<evidence type="ECO:0000256" key="4">
    <source>
        <dbReference type="ARBA" id="ARBA00022989"/>
    </source>
</evidence>
<protein>
    <submittedName>
        <fullName evidence="8">FIG023103: Predicted transmembrane protein</fullName>
    </submittedName>
</protein>
<dbReference type="PANTHER" id="PTHR36115:SF10">
    <property type="entry name" value="RDD DOMAIN-CONTAINING PROTEIN"/>
    <property type="match status" value="1"/>
</dbReference>
<keyword evidence="4 6" id="KW-1133">Transmembrane helix</keyword>
<evidence type="ECO:0000256" key="3">
    <source>
        <dbReference type="ARBA" id="ARBA00022692"/>
    </source>
</evidence>
<keyword evidence="3 6" id="KW-0812">Transmembrane</keyword>
<keyword evidence="5 6" id="KW-0472">Membrane</keyword>
<proteinExistence type="predicted"/>
<evidence type="ECO:0000256" key="5">
    <source>
        <dbReference type="ARBA" id="ARBA00023136"/>
    </source>
</evidence>
<feature type="transmembrane region" description="Helical" evidence="6">
    <location>
        <begin position="20"/>
        <end position="44"/>
    </location>
</feature>
<feature type="domain" description="RDD" evidence="7">
    <location>
        <begin position="6"/>
        <end position="137"/>
    </location>
</feature>
<evidence type="ECO:0000256" key="2">
    <source>
        <dbReference type="ARBA" id="ARBA00022475"/>
    </source>
</evidence>
<comment type="subcellular location">
    <subcellularLocation>
        <location evidence="1">Cell membrane</location>
        <topology evidence="1">Multi-pass membrane protein</topology>
    </subcellularLocation>
</comment>
<dbReference type="Pfam" id="PF06271">
    <property type="entry name" value="RDD"/>
    <property type="match status" value="1"/>
</dbReference>
<evidence type="ECO:0000256" key="6">
    <source>
        <dbReference type="SAM" id="Phobius"/>
    </source>
</evidence>
<organism evidence="8">
    <name type="scientific">uncultured Thiotrichaceae bacterium</name>
    <dbReference type="NCBI Taxonomy" id="298394"/>
    <lineage>
        <taxon>Bacteria</taxon>
        <taxon>Pseudomonadati</taxon>
        <taxon>Pseudomonadota</taxon>
        <taxon>Gammaproteobacteria</taxon>
        <taxon>Thiotrichales</taxon>
        <taxon>Thiotrichaceae</taxon>
        <taxon>environmental samples</taxon>
    </lineage>
</organism>
<dbReference type="EMBL" id="CACVAT010000535">
    <property type="protein sequence ID" value="CAA6829604.1"/>
    <property type="molecule type" value="Genomic_DNA"/>
</dbReference>
<dbReference type="InterPro" id="IPR051791">
    <property type="entry name" value="Pra-immunoreactive"/>
</dbReference>
<name>A0A6S6UHU4_9GAMM</name>
<reference evidence="8" key="1">
    <citation type="submission" date="2020-01" db="EMBL/GenBank/DDBJ databases">
        <authorList>
            <person name="Meier V. D."/>
            <person name="Meier V D."/>
        </authorList>
    </citation>
    <scope>NUCLEOTIDE SEQUENCE</scope>
    <source>
        <strain evidence="8">HLG_WM_MAG_09</strain>
    </source>
</reference>
<evidence type="ECO:0000259" key="7">
    <source>
        <dbReference type="Pfam" id="PF06271"/>
    </source>
</evidence>
<dbReference type="PANTHER" id="PTHR36115">
    <property type="entry name" value="PROLINE-RICH ANTIGEN HOMOLOG-RELATED"/>
    <property type="match status" value="1"/>
</dbReference>
<dbReference type="GO" id="GO:0005886">
    <property type="term" value="C:plasma membrane"/>
    <property type="evidence" value="ECO:0007669"/>
    <property type="project" value="UniProtKB-SubCell"/>
</dbReference>
<dbReference type="AlphaFoldDB" id="A0A6S6UHU4"/>
<gene>
    <name evidence="8" type="ORF">HELGO_WM56150</name>
</gene>
<sequence>MTSVEPAGFMRRLGAIFYDSMLFGISVLLIGSVISSVAGHFLGYETVDVGTLFSKMLFIIQVGMLFLLFGWFWTHGGQTLGMRAWKIRIVTNNGGQLNWQQSFFRFAAALFSWAAFGVGFLIAIFDPEKKGWHDRFSKTRLVRI</sequence>
<feature type="transmembrane region" description="Helical" evidence="6">
    <location>
        <begin position="103"/>
        <end position="125"/>
    </location>
</feature>
<keyword evidence="2" id="KW-1003">Cell membrane</keyword>
<evidence type="ECO:0000313" key="8">
    <source>
        <dbReference type="EMBL" id="CAA6829604.1"/>
    </source>
</evidence>
<evidence type="ECO:0000256" key="1">
    <source>
        <dbReference type="ARBA" id="ARBA00004651"/>
    </source>
</evidence>
<feature type="transmembrane region" description="Helical" evidence="6">
    <location>
        <begin position="56"/>
        <end position="73"/>
    </location>
</feature>
<dbReference type="InterPro" id="IPR010432">
    <property type="entry name" value="RDD"/>
</dbReference>
<accession>A0A6S6UHU4</accession>